<dbReference type="OrthoDB" id="550390at2759"/>
<dbReference type="AlphaFoldDB" id="A0A836B0R7"/>
<sequence>MSTSSTAAFCQYARFPSGSASTDVYFTIKDANSGTIWKVTLPNPNTAAFNCSPLPPPPSPPKPPAPPRPFPPPPPSPVRGGILRGLSNCLYEDPGNYSLADGSALPGGSAQGGIETCIDQAGCVDLYFNAAQCQQVYLDDSYLYCPAAEPNAAEPNAEPAAASQPAQAAKSPAFAASAPRLSAPAAHDSDPNGYSPLAAGSSQGGIDTCIDQANCIDLYFNSATCTDVAVGGANFLDCQVCIYWGNQRGACPKDVANTVSHTCMADEFQPFIAGLGGQSLKQDTLKINGWSAGVANRRCQWVRWNSTYTGLQTVYFTVKDGSGADCGFGTTTQTYTLAGMAATCSPPRTVSGVLAGCGTGDQPNEWPSPPSPPPSPPPMPPEPNLPPIAEQPPLPPTPPPAAPSPPRPPSTTLAGGPCLLGTSEYVMPTGAATSGPLVSCASQAQCLEIYMDSGSCTTVVDGGVSYLYCEFKDGNGYCQSTSEFIRSV</sequence>
<evidence type="ECO:0000313" key="2">
    <source>
        <dbReference type="EMBL" id="KAG2444395.1"/>
    </source>
</evidence>
<proteinExistence type="predicted"/>
<feature type="compositionally biased region" description="Pro residues" evidence="1">
    <location>
        <begin position="53"/>
        <end position="77"/>
    </location>
</feature>
<keyword evidence="3" id="KW-1185">Reference proteome</keyword>
<gene>
    <name evidence="2" type="ORF">HXX76_001148</name>
</gene>
<dbReference type="GO" id="GO:0005884">
    <property type="term" value="C:actin filament"/>
    <property type="evidence" value="ECO:0007669"/>
    <property type="project" value="TreeGrafter"/>
</dbReference>
<accession>A0A836B0R7</accession>
<evidence type="ECO:0000313" key="3">
    <source>
        <dbReference type="Proteomes" id="UP000650467"/>
    </source>
</evidence>
<dbReference type="PANTHER" id="PTHR45691">
    <property type="entry name" value="PROTEIN DIAPHANOUS"/>
    <property type="match status" value="1"/>
</dbReference>
<name>A0A836B0R7_CHLIN</name>
<dbReference type="GO" id="GO:0030041">
    <property type="term" value="P:actin filament polymerization"/>
    <property type="evidence" value="ECO:0007669"/>
    <property type="project" value="TreeGrafter"/>
</dbReference>
<dbReference type="EMBL" id="JAEHOC010000002">
    <property type="protein sequence ID" value="KAG2444395.1"/>
    <property type="molecule type" value="Genomic_DNA"/>
</dbReference>
<reference evidence="2" key="1">
    <citation type="journal article" date="2020" name="bioRxiv">
        <title>Comparative genomics of Chlamydomonas.</title>
        <authorList>
            <person name="Craig R.J."/>
            <person name="Hasan A.R."/>
            <person name="Ness R.W."/>
            <person name="Keightley P.D."/>
        </authorList>
    </citation>
    <scope>NUCLEOTIDE SEQUENCE</scope>
    <source>
        <strain evidence="2">SAG 7.73</strain>
    </source>
</reference>
<feature type="compositionally biased region" description="Pro residues" evidence="1">
    <location>
        <begin position="366"/>
        <end position="409"/>
    </location>
</feature>
<dbReference type="Proteomes" id="UP000650467">
    <property type="component" value="Unassembled WGS sequence"/>
</dbReference>
<dbReference type="InterPro" id="IPR051412">
    <property type="entry name" value="Formin_Homology_Diaphanous_sf"/>
</dbReference>
<organism evidence="2 3">
    <name type="scientific">Chlamydomonas incerta</name>
    <dbReference type="NCBI Taxonomy" id="51695"/>
    <lineage>
        <taxon>Eukaryota</taxon>
        <taxon>Viridiplantae</taxon>
        <taxon>Chlorophyta</taxon>
        <taxon>core chlorophytes</taxon>
        <taxon>Chlorophyceae</taxon>
        <taxon>CS clade</taxon>
        <taxon>Chlamydomonadales</taxon>
        <taxon>Chlamydomonadaceae</taxon>
        <taxon>Chlamydomonas</taxon>
    </lineage>
</organism>
<dbReference type="PANTHER" id="PTHR45691:SF1">
    <property type="entry name" value="FH2 DOMAIN-CONTAINING PROTEIN 1-RELATED"/>
    <property type="match status" value="1"/>
</dbReference>
<feature type="region of interest" description="Disordered" evidence="1">
    <location>
        <begin position="52"/>
        <end position="78"/>
    </location>
</feature>
<evidence type="ECO:0000256" key="1">
    <source>
        <dbReference type="SAM" id="MobiDB-lite"/>
    </source>
</evidence>
<protein>
    <submittedName>
        <fullName evidence="2">Uncharacterized protein</fullName>
    </submittedName>
</protein>
<feature type="region of interest" description="Disordered" evidence="1">
    <location>
        <begin position="353"/>
        <end position="417"/>
    </location>
</feature>
<comment type="caution">
    <text evidence="2">The sequence shown here is derived from an EMBL/GenBank/DDBJ whole genome shotgun (WGS) entry which is preliminary data.</text>
</comment>